<evidence type="ECO:0000256" key="2">
    <source>
        <dbReference type="ARBA" id="ARBA00022801"/>
    </source>
</evidence>
<evidence type="ECO:0000256" key="4">
    <source>
        <dbReference type="ARBA" id="ARBA00022840"/>
    </source>
</evidence>
<proteinExistence type="predicted"/>
<dbReference type="Gene3D" id="3.40.50.300">
    <property type="entry name" value="P-loop containing nucleotide triphosphate hydrolases"/>
    <property type="match status" value="2"/>
</dbReference>
<organism evidence="6 7">
    <name type="scientific">Leuconostoc inhae</name>
    <dbReference type="NCBI Taxonomy" id="178001"/>
    <lineage>
        <taxon>Bacteria</taxon>
        <taxon>Bacillati</taxon>
        <taxon>Bacillota</taxon>
        <taxon>Bacilli</taxon>
        <taxon>Lactobacillales</taxon>
        <taxon>Lactobacillaceae</taxon>
        <taxon>Leuconostoc</taxon>
    </lineage>
</organism>
<evidence type="ECO:0000256" key="3">
    <source>
        <dbReference type="ARBA" id="ARBA00022806"/>
    </source>
</evidence>
<dbReference type="Pfam" id="PF13245">
    <property type="entry name" value="AAA_19"/>
    <property type="match status" value="1"/>
</dbReference>
<reference evidence="7 8" key="1">
    <citation type="submission" date="2015-12" db="EMBL/GenBank/DDBJ databases">
        <authorList>
            <person name="Andreevskaya M."/>
        </authorList>
    </citation>
    <scope>NUCLEOTIDE SEQUENCE [LARGE SCALE GENOMIC DNA]</scope>
    <source>
        <strain evidence="5 8">KSL4-2</strain>
        <strain evidence="6 7">PL111</strain>
    </source>
</reference>
<keyword evidence="2" id="KW-0378">Hydrolase</keyword>
<dbReference type="GO" id="GO:0005524">
    <property type="term" value="F:ATP binding"/>
    <property type="evidence" value="ECO:0007669"/>
    <property type="project" value="UniProtKB-KW"/>
</dbReference>
<keyword evidence="3" id="KW-0347">Helicase</keyword>
<dbReference type="SUPFAM" id="SSF52540">
    <property type="entry name" value="P-loop containing nucleoside triphosphate hydrolases"/>
    <property type="match status" value="1"/>
</dbReference>
<dbReference type="Proteomes" id="UP000198868">
    <property type="component" value="Unassembled WGS sequence"/>
</dbReference>
<dbReference type="InterPro" id="IPR013986">
    <property type="entry name" value="DExx_box_DNA_helicase_dom_sf"/>
</dbReference>
<keyword evidence="4" id="KW-0067">ATP-binding</keyword>
<dbReference type="EMBL" id="FBTB01000009">
    <property type="protein sequence ID" value="CUW06531.1"/>
    <property type="molecule type" value="Genomic_DNA"/>
</dbReference>
<accession>A0AAN2QXQ9</accession>
<dbReference type="InterPro" id="IPR027417">
    <property type="entry name" value="P-loop_NTPase"/>
</dbReference>
<dbReference type="RefSeq" id="WP_013232038.1">
    <property type="nucleotide sequence ID" value="NZ_FBSX01000011.1"/>
</dbReference>
<protein>
    <recommendedName>
        <fullName evidence="9">DNA helicase</fullName>
    </recommendedName>
</protein>
<gene>
    <name evidence="5" type="ORF">KSL4_0666</name>
    <name evidence="6" type="ORF">PL111_0942</name>
</gene>
<evidence type="ECO:0000313" key="6">
    <source>
        <dbReference type="EMBL" id="CUW20745.1"/>
    </source>
</evidence>
<dbReference type="AlphaFoldDB" id="A0AAN2QXQ9"/>
<dbReference type="EMBL" id="FBTU01000029">
    <property type="protein sequence ID" value="CUW20745.1"/>
    <property type="molecule type" value="Genomic_DNA"/>
</dbReference>
<dbReference type="GO" id="GO:0004386">
    <property type="term" value="F:helicase activity"/>
    <property type="evidence" value="ECO:0007669"/>
    <property type="project" value="UniProtKB-KW"/>
</dbReference>
<dbReference type="GeneID" id="34301428"/>
<dbReference type="GO" id="GO:0016787">
    <property type="term" value="F:hydrolase activity"/>
    <property type="evidence" value="ECO:0007669"/>
    <property type="project" value="UniProtKB-KW"/>
</dbReference>
<name>A0AAN2QXQ9_9LACO</name>
<sequence>MVHKIIQAVAGAGKTYHITNDLDSMKRYLFLTYTNGNVENIRKGLIDSKQTLEKCSVSTFSKFLIDWCLKPFISKMVPSGISRYKGEFTTALPPKVFINKKYNPKYFKQDNYRHYLDKYNRMYLSRMSTLVKINLKENKEFKDLVLRQLKTFVDIIIVDEYQDLTGPEFDILVNLMKLTKKNIHFVLVGDFLQSGVSQSTQKSTSKLSSLHNIEDLRGLLKTIFGKTIELDTVTLKASWRVTPDVSRFIRKKFDIDFNTNLESPNAKKRNTLKIIQDPAQLNNDLLTNTKILYYPSSTLKAINIENYQIVNWSYSKGDTYKQTIVVLTDNLKDICNDDWSASILGDKIRNQLYVALTRSSGNVYIVPKKIWNIYHNIS</sequence>
<keyword evidence="8" id="KW-1185">Reference proteome</keyword>
<comment type="caution">
    <text evidence="6">The sequence shown here is derived from an EMBL/GenBank/DDBJ whole genome shotgun (WGS) entry which is preliminary data.</text>
</comment>
<keyword evidence="1" id="KW-0547">Nucleotide-binding</keyword>
<dbReference type="Gene3D" id="1.10.10.160">
    <property type="match status" value="1"/>
</dbReference>
<evidence type="ECO:0000256" key="1">
    <source>
        <dbReference type="ARBA" id="ARBA00022741"/>
    </source>
</evidence>
<dbReference type="Proteomes" id="UP000199047">
    <property type="component" value="Unassembled WGS sequence"/>
</dbReference>
<evidence type="ECO:0000313" key="5">
    <source>
        <dbReference type="EMBL" id="CUW06531.1"/>
    </source>
</evidence>
<evidence type="ECO:0008006" key="9">
    <source>
        <dbReference type="Google" id="ProtNLM"/>
    </source>
</evidence>
<evidence type="ECO:0000313" key="8">
    <source>
        <dbReference type="Proteomes" id="UP000199047"/>
    </source>
</evidence>
<evidence type="ECO:0000313" key="7">
    <source>
        <dbReference type="Proteomes" id="UP000198868"/>
    </source>
</evidence>